<keyword evidence="5" id="KW-1185">Reference proteome</keyword>
<proteinExistence type="inferred from homology"/>
<comment type="caution">
    <text evidence="4">The sequence shown here is derived from an EMBL/GenBank/DDBJ whole genome shotgun (WGS) entry which is preliminary data.</text>
</comment>
<protein>
    <recommendedName>
        <fullName evidence="3">Urease accessory protein UreD</fullName>
    </recommendedName>
</protein>
<dbReference type="Proteomes" id="UP001243757">
    <property type="component" value="Unassembled WGS sequence"/>
</dbReference>
<evidence type="ECO:0000313" key="4">
    <source>
        <dbReference type="EMBL" id="MDK3019842.1"/>
    </source>
</evidence>
<evidence type="ECO:0000256" key="1">
    <source>
        <dbReference type="ARBA" id="ARBA00007177"/>
    </source>
</evidence>
<keyword evidence="2 3" id="KW-0143">Chaperone</keyword>
<comment type="subcellular location">
    <subcellularLocation>
        <location evidence="3">Cytoplasm</location>
    </subcellularLocation>
</comment>
<sequence>MPQSPVAAQPRAEGQLTLSAKRQGANSVLDRYRPSGAMKAMFPRRPGPLQAIAINSAGGITGGDRLAIAAEAGPGAHLILTTQAAERAYRAASGWGRFDTELRARAGSTLFWLPQELILYQGAALSRSLTIALEADARLLMVEPVIFGRTAMGERLTEAAFRDRIAIDRDGKPLYRDGLRLEGDLSARLARAGIGGGGGAMASVLYVAPDADAHLAALRAEMPPTGGATLLRQGVLAVRLIAEDGFHLRRHLLPVLDRLSQDTLPTSWRL</sequence>
<dbReference type="HAMAP" id="MF_01384">
    <property type="entry name" value="UreD"/>
    <property type="match status" value="1"/>
</dbReference>
<evidence type="ECO:0000313" key="5">
    <source>
        <dbReference type="Proteomes" id="UP001243757"/>
    </source>
</evidence>
<evidence type="ECO:0000256" key="2">
    <source>
        <dbReference type="ARBA" id="ARBA00023186"/>
    </source>
</evidence>
<accession>A0ABT7F5I8</accession>
<reference evidence="4 5" key="1">
    <citation type="submission" date="2023-05" db="EMBL/GenBank/DDBJ databases">
        <title>Pseudodonghicola sp. nov.</title>
        <authorList>
            <person name="Huang J."/>
        </authorList>
    </citation>
    <scope>NUCLEOTIDE SEQUENCE [LARGE SCALE GENOMIC DNA]</scope>
    <source>
        <strain evidence="4 5">IC7</strain>
    </source>
</reference>
<name>A0ABT7F5I8_9RHOB</name>
<comment type="function">
    <text evidence="3">Required for maturation of urease via the functional incorporation of the urease nickel metallocenter.</text>
</comment>
<evidence type="ECO:0000256" key="3">
    <source>
        <dbReference type="HAMAP-Rule" id="MF_01384"/>
    </source>
</evidence>
<dbReference type="EMBL" id="JASNJD010000019">
    <property type="protein sequence ID" value="MDK3019842.1"/>
    <property type="molecule type" value="Genomic_DNA"/>
</dbReference>
<gene>
    <name evidence="3" type="primary">ureD</name>
    <name evidence="4" type="ORF">QO033_19350</name>
</gene>
<dbReference type="PANTHER" id="PTHR33643">
    <property type="entry name" value="UREASE ACCESSORY PROTEIN D"/>
    <property type="match status" value="1"/>
</dbReference>
<dbReference type="RefSeq" id="WP_284482614.1">
    <property type="nucleotide sequence ID" value="NZ_JASNJD010000019.1"/>
</dbReference>
<dbReference type="Pfam" id="PF01774">
    <property type="entry name" value="UreD"/>
    <property type="match status" value="1"/>
</dbReference>
<comment type="similarity">
    <text evidence="1 3">Belongs to the UreD family.</text>
</comment>
<organism evidence="4 5">
    <name type="scientific">Pseudodonghicola flavimaris</name>
    <dbReference type="NCBI Taxonomy" id="3050036"/>
    <lineage>
        <taxon>Bacteria</taxon>
        <taxon>Pseudomonadati</taxon>
        <taxon>Pseudomonadota</taxon>
        <taxon>Alphaproteobacteria</taxon>
        <taxon>Rhodobacterales</taxon>
        <taxon>Paracoccaceae</taxon>
        <taxon>Pseudodonghicola</taxon>
    </lineage>
</organism>
<keyword evidence="3" id="KW-0996">Nickel insertion</keyword>
<dbReference type="InterPro" id="IPR002669">
    <property type="entry name" value="UreD"/>
</dbReference>
<keyword evidence="3" id="KW-0963">Cytoplasm</keyword>
<comment type="subunit">
    <text evidence="3">UreD, UreF and UreG form a complex that acts as a GTP-hydrolysis-dependent molecular chaperone, activating the urease apoprotein by helping to assemble the nickel containing metallocenter of UreC. The UreE protein probably delivers the nickel.</text>
</comment>
<dbReference type="PANTHER" id="PTHR33643:SF1">
    <property type="entry name" value="UREASE ACCESSORY PROTEIN D"/>
    <property type="match status" value="1"/>
</dbReference>